<dbReference type="InterPro" id="IPR003604">
    <property type="entry name" value="Matrin/U1-like-C_Znf_C2H2"/>
</dbReference>
<feature type="region of interest" description="Disordered" evidence="5">
    <location>
        <begin position="571"/>
        <end position="591"/>
    </location>
</feature>
<dbReference type="Pfam" id="PF12171">
    <property type="entry name" value="zf-C2H2_jaz"/>
    <property type="match status" value="1"/>
</dbReference>
<dbReference type="PRINTS" id="PR00625">
    <property type="entry name" value="JDOMAIN"/>
</dbReference>
<dbReference type="OrthoDB" id="5894at2759"/>
<proteinExistence type="predicted"/>
<name>A0A1L0BE91_9ASCO</name>
<dbReference type="PROSITE" id="PS00636">
    <property type="entry name" value="DNAJ_1"/>
    <property type="match status" value="1"/>
</dbReference>
<dbReference type="SMART" id="SM00271">
    <property type="entry name" value="DnaJ"/>
    <property type="match status" value="1"/>
</dbReference>
<dbReference type="SMART" id="SM00355">
    <property type="entry name" value="ZnF_C2H2"/>
    <property type="match status" value="2"/>
</dbReference>
<dbReference type="InterPro" id="IPR022755">
    <property type="entry name" value="Znf_C2H2_jaz"/>
</dbReference>
<dbReference type="InterPro" id="IPR036236">
    <property type="entry name" value="Znf_C2H2_sf"/>
</dbReference>
<protein>
    <submittedName>
        <fullName evidence="8">CIC11C00000000503</fullName>
    </submittedName>
</protein>
<gene>
    <name evidence="8" type="ORF">SAMEA4029010_CIC11G00000000503</name>
</gene>
<evidence type="ECO:0000313" key="9">
    <source>
        <dbReference type="Proteomes" id="UP000182334"/>
    </source>
</evidence>
<keyword evidence="9" id="KW-1185">Reference proteome</keyword>
<evidence type="ECO:0000259" key="6">
    <source>
        <dbReference type="PROSITE" id="PS50076"/>
    </source>
</evidence>
<dbReference type="Gene3D" id="1.10.287.110">
    <property type="entry name" value="DnaJ domain"/>
    <property type="match status" value="1"/>
</dbReference>
<dbReference type="PROSITE" id="PS00028">
    <property type="entry name" value="ZINC_FINGER_C2H2_1"/>
    <property type="match status" value="2"/>
</dbReference>
<feature type="region of interest" description="Disordered" evidence="5">
    <location>
        <begin position="379"/>
        <end position="548"/>
    </location>
</feature>
<evidence type="ECO:0000256" key="3">
    <source>
        <dbReference type="ARBA" id="ARBA00022833"/>
    </source>
</evidence>
<keyword evidence="1" id="KW-0479">Metal-binding</keyword>
<feature type="region of interest" description="Disordered" evidence="5">
    <location>
        <begin position="248"/>
        <end position="281"/>
    </location>
</feature>
<dbReference type="Pfam" id="PF21884">
    <property type="entry name" value="ZUO1-like_ZHD"/>
    <property type="match status" value="1"/>
</dbReference>
<keyword evidence="2 4" id="KW-0863">Zinc-finger</keyword>
<dbReference type="GO" id="GO:0005737">
    <property type="term" value="C:cytoplasm"/>
    <property type="evidence" value="ECO:0007669"/>
    <property type="project" value="TreeGrafter"/>
</dbReference>
<dbReference type="InterPro" id="IPR054076">
    <property type="entry name" value="ZUO1-like_ZHD"/>
</dbReference>
<dbReference type="CDD" id="cd06257">
    <property type="entry name" value="DnaJ"/>
    <property type="match status" value="1"/>
</dbReference>
<dbReference type="GO" id="GO:0003676">
    <property type="term" value="F:nucleic acid binding"/>
    <property type="evidence" value="ECO:0007669"/>
    <property type="project" value="InterPro"/>
</dbReference>
<dbReference type="InterPro" id="IPR036869">
    <property type="entry name" value="J_dom_sf"/>
</dbReference>
<dbReference type="Proteomes" id="UP000182334">
    <property type="component" value="Chromosome II"/>
</dbReference>
<dbReference type="PANTHER" id="PTHR44029:SF1">
    <property type="entry name" value="DNAJ HOMOLOG SUBFAMILY C MEMBER 21"/>
    <property type="match status" value="1"/>
</dbReference>
<dbReference type="InterPro" id="IPR018253">
    <property type="entry name" value="DnaJ_domain_CS"/>
</dbReference>
<feature type="compositionally biased region" description="Basic residues" evidence="5">
    <location>
        <begin position="465"/>
        <end position="475"/>
    </location>
</feature>
<evidence type="ECO:0000313" key="8">
    <source>
        <dbReference type="EMBL" id="SGZ49403.1"/>
    </source>
</evidence>
<accession>A0A1L0BE91</accession>
<dbReference type="GO" id="GO:0008270">
    <property type="term" value="F:zinc ion binding"/>
    <property type="evidence" value="ECO:0007669"/>
    <property type="project" value="UniProtKB-KW"/>
</dbReference>
<reference evidence="8 9" key="1">
    <citation type="submission" date="2016-10" db="EMBL/GenBank/DDBJ databases">
        <authorList>
            <person name="de Groot N.N."/>
        </authorList>
    </citation>
    <scope>NUCLEOTIDE SEQUENCE [LARGE SCALE GENOMIC DNA]</scope>
    <source>
        <strain evidence="8 9">CBS 141442</strain>
    </source>
</reference>
<dbReference type="InterPro" id="IPR013087">
    <property type="entry name" value="Znf_C2H2_type"/>
</dbReference>
<feature type="compositionally biased region" description="Acidic residues" evidence="5">
    <location>
        <begin position="482"/>
        <end position="491"/>
    </location>
</feature>
<feature type="compositionally biased region" description="Acidic residues" evidence="5">
    <location>
        <begin position="416"/>
        <end position="426"/>
    </location>
</feature>
<dbReference type="SUPFAM" id="SSF46565">
    <property type="entry name" value="Chaperone J-domain"/>
    <property type="match status" value="1"/>
</dbReference>
<dbReference type="InterPro" id="IPR001623">
    <property type="entry name" value="DnaJ_domain"/>
</dbReference>
<feature type="domain" description="J" evidence="6">
    <location>
        <begin position="4"/>
        <end position="70"/>
    </location>
</feature>
<dbReference type="InterPro" id="IPR051964">
    <property type="entry name" value="Chaperone_stress_response"/>
</dbReference>
<dbReference type="Gene3D" id="3.30.160.60">
    <property type="entry name" value="Classic Zinc Finger"/>
    <property type="match status" value="1"/>
</dbReference>
<keyword evidence="3" id="KW-0862">Zinc</keyword>
<dbReference type="SUPFAM" id="SSF57667">
    <property type="entry name" value="beta-beta-alpha zinc fingers"/>
    <property type="match status" value="1"/>
</dbReference>
<feature type="compositionally biased region" description="Acidic residues" evidence="5">
    <location>
        <begin position="393"/>
        <end position="408"/>
    </location>
</feature>
<dbReference type="PROSITE" id="PS50157">
    <property type="entry name" value="ZINC_FINGER_C2H2_2"/>
    <property type="match status" value="1"/>
</dbReference>
<dbReference type="EMBL" id="LT635757">
    <property type="protein sequence ID" value="SGZ49403.1"/>
    <property type="molecule type" value="Genomic_DNA"/>
</dbReference>
<dbReference type="PANTHER" id="PTHR44029">
    <property type="entry name" value="DNAJ HOMOLOG SUBFAMILY C MEMBER 21"/>
    <property type="match status" value="1"/>
</dbReference>
<evidence type="ECO:0000256" key="4">
    <source>
        <dbReference type="PROSITE-ProRule" id="PRU00042"/>
    </source>
</evidence>
<evidence type="ECO:0000256" key="5">
    <source>
        <dbReference type="SAM" id="MobiDB-lite"/>
    </source>
</evidence>
<feature type="domain" description="C2H2-type" evidence="7">
    <location>
        <begin position="332"/>
        <end position="356"/>
    </location>
</feature>
<dbReference type="Pfam" id="PF00226">
    <property type="entry name" value="DnaJ"/>
    <property type="match status" value="1"/>
</dbReference>
<feature type="compositionally biased region" description="Acidic residues" evidence="5">
    <location>
        <begin position="447"/>
        <end position="460"/>
    </location>
</feature>
<evidence type="ECO:0000256" key="2">
    <source>
        <dbReference type="ARBA" id="ARBA00022771"/>
    </source>
</evidence>
<dbReference type="PROSITE" id="PS50076">
    <property type="entry name" value="DNAJ_2"/>
    <property type="match status" value="1"/>
</dbReference>
<evidence type="ECO:0000256" key="1">
    <source>
        <dbReference type="ARBA" id="ARBA00022723"/>
    </source>
</evidence>
<dbReference type="STRING" id="45354.A0A1L0BE91"/>
<sequence>MKTCYYELLDVEVTATDNELKKAYRKKALLLHPDKNPHDVEGANARFALVRAAYEVLSDSQERAWYDSHKSEILRDDDDYVTDEPQEMVIPSISVQEILRYFNPSLYGQMDDSQAGFYSVASRLFERLAAEEVTHGKYQQLPKFDKHMDDSPNVSAIDESFLLFPRLGNSHTDYASGIRTFYNSWGSFLSVKSFNWMDEYRYSAAPDRRTRRLMEKENKKARDAARKEYNETVRRFVGFIKKRDPRVKKGAEEYENSRRRQQQESLERQAKEQKLQRIADMNNHEVQDWQKMDMEELELVEEMLRKEFDYDSDETTDSEFDEFEDQLNEEFYECVVCNKFFKSKSQFETHESSNKHKLNVEQLREEMLREGIELGIDKDDIDLSEFETASSGNEDEYDMENEKDENENEKEKDEEGYVEGVVEDVVDGNMESEEKLESLGNDKLYDFDVDDDIDSEDEIIDSSWKSKKQKKKSKKQTSFPPEEVESNPLDDDLAKLVNGVSLDKDEDWADSKKKKKPKRRAGLEKTGSPSPAPVPDQNSQKSVPVKVPNGSEICAVCKEIFTSRNKLFQHVKKSGHAAPVKEVKKGKGKRK</sequence>
<organism evidence="8 9">
    <name type="scientific">Sungouiella intermedia</name>
    <dbReference type="NCBI Taxonomy" id="45354"/>
    <lineage>
        <taxon>Eukaryota</taxon>
        <taxon>Fungi</taxon>
        <taxon>Dikarya</taxon>
        <taxon>Ascomycota</taxon>
        <taxon>Saccharomycotina</taxon>
        <taxon>Pichiomycetes</taxon>
        <taxon>Metschnikowiaceae</taxon>
        <taxon>Sungouiella</taxon>
    </lineage>
</organism>
<evidence type="ECO:0000259" key="7">
    <source>
        <dbReference type="PROSITE" id="PS50157"/>
    </source>
</evidence>
<dbReference type="AlphaFoldDB" id="A0A1L0BE91"/>
<dbReference type="SMART" id="SM00451">
    <property type="entry name" value="ZnF_U1"/>
    <property type="match status" value="2"/>
</dbReference>